<name>H1Y3N7_9SPHI</name>
<dbReference type="Gene3D" id="3.40.50.720">
    <property type="entry name" value="NAD(P)-binding Rossmann-like Domain"/>
    <property type="match status" value="1"/>
</dbReference>
<dbReference type="EMBL" id="CM001403">
    <property type="protein sequence ID" value="EHQ30299.1"/>
    <property type="molecule type" value="Genomic_DNA"/>
</dbReference>
<accession>H1Y3N7</accession>
<evidence type="ECO:0000256" key="1">
    <source>
        <dbReference type="ARBA" id="ARBA00023002"/>
    </source>
</evidence>
<dbReference type="PANTHER" id="PTHR14239:SF10">
    <property type="entry name" value="REDUCTASE"/>
    <property type="match status" value="1"/>
</dbReference>
<evidence type="ECO:0000259" key="2">
    <source>
        <dbReference type="Pfam" id="PF03807"/>
    </source>
</evidence>
<dbReference type="OrthoDB" id="9786864at2"/>
<dbReference type="Pfam" id="PF03807">
    <property type="entry name" value="F420_oxidored"/>
    <property type="match status" value="1"/>
</dbReference>
<dbReference type="AlphaFoldDB" id="H1Y3N7"/>
<reference evidence="3" key="1">
    <citation type="submission" date="2011-09" db="EMBL/GenBank/DDBJ databases">
        <title>The permanent draft genome of Mucilaginibacter paludis DSM 18603.</title>
        <authorList>
            <consortium name="US DOE Joint Genome Institute (JGI-PGF)"/>
            <person name="Lucas S."/>
            <person name="Han J."/>
            <person name="Lapidus A."/>
            <person name="Bruce D."/>
            <person name="Goodwin L."/>
            <person name="Pitluck S."/>
            <person name="Peters L."/>
            <person name="Kyrpides N."/>
            <person name="Mavromatis K."/>
            <person name="Ivanova N."/>
            <person name="Mikhailova N."/>
            <person name="Held B."/>
            <person name="Detter J.C."/>
            <person name="Tapia R."/>
            <person name="Han C."/>
            <person name="Land M."/>
            <person name="Hauser L."/>
            <person name="Markowitz V."/>
            <person name="Cheng J.-F."/>
            <person name="Hugenholtz P."/>
            <person name="Woyke T."/>
            <person name="Wu D."/>
            <person name="Tindall B."/>
            <person name="Brambilla E."/>
            <person name="Klenk H.-P."/>
            <person name="Eisen J.A."/>
        </authorList>
    </citation>
    <scope>NUCLEOTIDE SEQUENCE [LARGE SCALE GENOMIC DNA]</scope>
    <source>
        <strain evidence="3">DSM 18603</strain>
    </source>
</reference>
<feature type="domain" description="Pyrroline-5-carboxylate reductase catalytic N-terminal" evidence="2">
    <location>
        <begin position="2"/>
        <end position="92"/>
    </location>
</feature>
<organism evidence="3 4">
    <name type="scientific">Mucilaginibacter paludis DSM 18603</name>
    <dbReference type="NCBI Taxonomy" id="714943"/>
    <lineage>
        <taxon>Bacteria</taxon>
        <taxon>Pseudomonadati</taxon>
        <taxon>Bacteroidota</taxon>
        <taxon>Sphingobacteriia</taxon>
        <taxon>Sphingobacteriales</taxon>
        <taxon>Sphingobacteriaceae</taxon>
        <taxon>Mucilaginibacter</taxon>
    </lineage>
</organism>
<dbReference type="HOGENOM" id="CLU_076368_0_3_10"/>
<gene>
    <name evidence="3" type="ORF">Mucpa_6243</name>
</gene>
<dbReference type="InterPro" id="IPR036291">
    <property type="entry name" value="NAD(P)-bd_dom_sf"/>
</dbReference>
<keyword evidence="4" id="KW-1185">Reference proteome</keyword>
<dbReference type="SUPFAM" id="SSF51735">
    <property type="entry name" value="NAD(P)-binding Rossmann-fold domains"/>
    <property type="match status" value="1"/>
</dbReference>
<dbReference type="InterPro" id="IPR051267">
    <property type="entry name" value="STEAP_metalloreductase"/>
</dbReference>
<keyword evidence="1" id="KW-0560">Oxidoreductase</keyword>
<sequence>MKIGIIGAGNMGFTLAKLFIKARYQVAISNSRGPESLQEMVKQLGDNCIALKVNDAAAFGDVVLLTVPWRSPEALPDPQYLKDKIVIDAMNPYKENGELFELGESTSSEETAKRLPGSLIVKAFNTIHFKHLADAPQKELPLQERRAIFIAGDNTEAKAKVARLIEQIGFAGIDNGSLHDGGKLQEPNAELYNKEITCGEALTLEAKNRK</sequence>
<dbReference type="eggNOG" id="COG2085">
    <property type="taxonomic scope" value="Bacteria"/>
</dbReference>
<evidence type="ECO:0000313" key="4">
    <source>
        <dbReference type="Proteomes" id="UP000002774"/>
    </source>
</evidence>
<protein>
    <submittedName>
        <fullName evidence="3">NADP oxidoreductase coenzyme F420-dependent</fullName>
    </submittedName>
</protein>
<dbReference type="PANTHER" id="PTHR14239">
    <property type="entry name" value="DUDULIN-RELATED"/>
    <property type="match status" value="1"/>
</dbReference>
<proteinExistence type="predicted"/>
<dbReference type="Proteomes" id="UP000002774">
    <property type="component" value="Chromosome"/>
</dbReference>
<dbReference type="InterPro" id="IPR028939">
    <property type="entry name" value="P5C_Rdtase_cat_N"/>
</dbReference>
<evidence type="ECO:0000313" key="3">
    <source>
        <dbReference type="EMBL" id="EHQ30299.1"/>
    </source>
</evidence>
<dbReference type="GO" id="GO:0016491">
    <property type="term" value="F:oxidoreductase activity"/>
    <property type="evidence" value="ECO:0007669"/>
    <property type="project" value="UniProtKB-KW"/>
</dbReference>